<dbReference type="Proteomes" id="UP000730739">
    <property type="component" value="Unassembled WGS sequence"/>
</dbReference>
<protein>
    <recommendedName>
        <fullName evidence="4">DUF4236 domain-containing protein</fullName>
    </recommendedName>
</protein>
<organism evidence="2 3">
    <name type="scientific">Sinorhizobium kostiense</name>
    <dbReference type="NCBI Taxonomy" id="76747"/>
    <lineage>
        <taxon>Bacteria</taxon>
        <taxon>Pseudomonadati</taxon>
        <taxon>Pseudomonadota</taxon>
        <taxon>Alphaproteobacteria</taxon>
        <taxon>Hyphomicrobiales</taxon>
        <taxon>Rhizobiaceae</taxon>
        <taxon>Sinorhizobium/Ensifer group</taxon>
        <taxon>Sinorhizobium</taxon>
    </lineage>
</organism>
<dbReference type="EMBL" id="JAGILA010000002">
    <property type="protein sequence ID" value="MBP2235326.1"/>
    <property type="molecule type" value="Genomic_DNA"/>
</dbReference>
<evidence type="ECO:0008006" key="4">
    <source>
        <dbReference type="Google" id="ProtNLM"/>
    </source>
</evidence>
<keyword evidence="1" id="KW-0812">Transmembrane</keyword>
<reference evidence="2 3" key="1">
    <citation type="submission" date="2021-03" db="EMBL/GenBank/DDBJ databases">
        <title>Genomic Encyclopedia of Type Strains, Phase IV (KMG-IV): sequencing the most valuable type-strain genomes for metagenomic binning, comparative biology and taxonomic classification.</title>
        <authorList>
            <person name="Goeker M."/>
        </authorList>
    </citation>
    <scope>NUCLEOTIDE SEQUENCE [LARGE SCALE GENOMIC DNA]</scope>
    <source>
        <strain evidence="2 3">DSM 13372</strain>
    </source>
</reference>
<gene>
    <name evidence="2" type="ORF">J2Z31_001818</name>
</gene>
<evidence type="ECO:0000256" key="1">
    <source>
        <dbReference type="SAM" id="Phobius"/>
    </source>
</evidence>
<keyword evidence="1" id="KW-0472">Membrane</keyword>
<keyword evidence="3" id="KW-1185">Reference proteome</keyword>
<feature type="transmembrane region" description="Helical" evidence="1">
    <location>
        <begin position="76"/>
        <end position="93"/>
    </location>
</feature>
<evidence type="ECO:0000313" key="2">
    <source>
        <dbReference type="EMBL" id="MBP2235326.1"/>
    </source>
</evidence>
<sequence>MGFSFRKSFKVGPFRTTLTHRGITNSIGAGGVRYSKSTRYTDVGSRRSRIGNLDNNAVTETEGNDNQAAASEGNPVVGFIILAVIAYVIYLWVF</sequence>
<proteinExistence type="predicted"/>
<accession>A0ABS4QXE8</accession>
<dbReference type="RefSeq" id="WP_209601541.1">
    <property type="nucleotide sequence ID" value="NZ_JAGILA010000002.1"/>
</dbReference>
<name>A0ABS4QXE8_9HYPH</name>
<keyword evidence="1" id="KW-1133">Transmembrane helix</keyword>
<evidence type="ECO:0000313" key="3">
    <source>
        <dbReference type="Proteomes" id="UP000730739"/>
    </source>
</evidence>
<comment type="caution">
    <text evidence="2">The sequence shown here is derived from an EMBL/GenBank/DDBJ whole genome shotgun (WGS) entry which is preliminary data.</text>
</comment>